<name>A0A7Y3RM48_9PROT</name>
<evidence type="ECO:0000313" key="4">
    <source>
        <dbReference type="EMBL" id="NNU16510.1"/>
    </source>
</evidence>
<keyword evidence="2" id="KW-0270">Exopolysaccharide synthesis</keyword>
<dbReference type="NCBIfam" id="TIGR00696">
    <property type="entry name" value="wecG_tagA_cpsF"/>
    <property type="match status" value="1"/>
</dbReference>
<evidence type="ECO:0000256" key="2">
    <source>
        <dbReference type="ARBA" id="ARBA00023169"/>
    </source>
</evidence>
<keyword evidence="4" id="KW-0808">Transferase</keyword>
<accession>A0A7Y3RM48</accession>
<evidence type="ECO:0000256" key="1">
    <source>
        <dbReference type="ARBA" id="ARBA00006464"/>
    </source>
</evidence>
<dbReference type="PANTHER" id="PTHR30576:SF10">
    <property type="entry name" value="SLL5057 PROTEIN"/>
    <property type="match status" value="1"/>
</dbReference>
<comment type="similarity">
    <text evidence="1">Belongs to the bacterial sugar transferase family.</text>
</comment>
<dbReference type="PANTHER" id="PTHR30576">
    <property type="entry name" value="COLANIC BIOSYNTHESIS UDP-GLUCOSE LIPID CARRIER TRANSFERASE"/>
    <property type="match status" value="1"/>
</dbReference>
<dbReference type="Proteomes" id="UP000536835">
    <property type="component" value="Unassembled WGS sequence"/>
</dbReference>
<comment type="caution">
    <text evidence="4">The sequence shown here is derived from an EMBL/GenBank/DDBJ whole genome shotgun (WGS) entry which is preliminary data.</text>
</comment>
<reference evidence="4 5" key="1">
    <citation type="submission" date="2020-05" db="EMBL/GenBank/DDBJ databases">
        <title>Parvularcula mediterraneae sp. nov., isolated from polypropylene straw from shallow seawater of the seashore of Laganas in Zakynthos island, Greece.</title>
        <authorList>
            <person name="Szabo I."/>
            <person name="Al-Omari J."/>
            <person name="Rado J."/>
            <person name="Szerdahelyi G.S."/>
        </authorList>
    </citation>
    <scope>NUCLEOTIDE SEQUENCE [LARGE SCALE GENOMIC DNA]</scope>
    <source>
        <strain evidence="4 5">ZS-1/3</strain>
    </source>
</reference>
<protein>
    <submittedName>
        <fullName evidence="4">WecB/TagA/CpsF family glycosyltransferase</fullName>
    </submittedName>
</protein>
<feature type="domain" description="Bacterial sugar transferase" evidence="3">
    <location>
        <begin position="269"/>
        <end position="457"/>
    </location>
</feature>
<dbReference type="GO" id="GO:0000271">
    <property type="term" value="P:polysaccharide biosynthetic process"/>
    <property type="evidence" value="ECO:0007669"/>
    <property type="project" value="UniProtKB-KW"/>
</dbReference>
<proteinExistence type="inferred from homology"/>
<dbReference type="GO" id="GO:0016780">
    <property type="term" value="F:phosphotransferase activity, for other substituted phosphate groups"/>
    <property type="evidence" value="ECO:0007669"/>
    <property type="project" value="TreeGrafter"/>
</dbReference>
<dbReference type="InterPro" id="IPR003362">
    <property type="entry name" value="Bact_transf"/>
</dbReference>
<evidence type="ECO:0000313" key="5">
    <source>
        <dbReference type="Proteomes" id="UP000536835"/>
    </source>
</evidence>
<dbReference type="EMBL" id="JABFCX010000003">
    <property type="protein sequence ID" value="NNU16510.1"/>
    <property type="molecule type" value="Genomic_DNA"/>
</dbReference>
<dbReference type="AlphaFoldDB" id="A0A7Y3RM48"/>
<dbReference type="RefSeq" id="WP_173199027.1">
    <property type="nucleotide sequence ID" value="NZ_JABFCX010000003.1"/>
</dbReference>
<dbReference type="InterPro" id="IPR004629">
    <property type="entry name" value="WecG_TagA_CpsF"/>
</dbReference>
<gene>
    <name evidence="4" type="ORF">HK107_09280</name>
</gene>
<dbReference type="Pfam" id="PF03808">
    <property type="entry name" value="Glyco_tran_WecG"/>
    <property type="match status" value="1"/>
</dbReference>
<evidence type="ECO:0000259" key="3">
    <source>
        <dbReference type="Pfam" id="PF02397"/>
    </source>
</evidence>
<keyword evidence="5" id="KW-1185">Reference proteome</keyword>
<organism evidence="4 5">
    <name type="scientific">Parvularcula mediterranea</name>
    <dbReference type="NCBI Taxonomy" id="2732508"/>
    <lineage>
        <taxon>Bacteria</taxon>
        <taxon>Pseudomonadati</taxon>
        <taxon>Pseudomonadota</taxon>
        <taxon>Alphaproteobacteria</taxon>
        <taxon>Parvularculales</taxon>
        <taxon>Parvularculaceae</taxon>
        <taxon>Parvularcula</taxon>
    </lineage>
</organism>
<sequence>MSACAVRETTEALGTRTIELEGIKIANASKDEALEDLRLRLDLRQRSRIMFMNAHCFNVLRSNPYYATALRRADVLLPDGSGVAFAARMKQQKFEANLNGTDLVPALFDSLTDRKTRVFLLGGTEGVAEEAAANITADWPDIDIVGTRNGYFAQSQSTEIVKEINATDADIVLVAMGVPQQELWIDRHGAALEAPMVLAVGGLFDFLAERVSRAPTIVRRTGMEWGWRMMQEPSRLWRRYVIGNPVYLSHALADGIRSRLRQCHDILARGLDIVGSAAALLLAAPILLPAMLAVKLTSPGPVFFRQERVGKGGRLFQMLKLRSMVVDAETRRAEVEKLNHHGEEAVTFKIADDPRITPVGKFIRRYSIDELPQLINVLQGDMALVGPRPPLPEEAIQYSGEAWVRLSVKPGITCFWQVGGRASLGFREQVRLDLQYIRERDLVTDIEILAKTPLAVITAKGAY</sequence>
<dbReference type="Pfam" id="PF02397">
    <property type="entry name" value="Bac_transf"/>
    <property type="match status" value="1"/>
</dbReference>
<dbReference type="CDD" id="cd06533">
    <property type="entry name" value="Glyco_transf_WecG_TagA"/>
    <property type="match status" value="1"/>
</dbReference>